<dbReference type="GO" id="GO:0046503">
    <property type="term" value="P:glycerolipid catabolic process"/>
    <property type="evidence" value="ECO:0007669"/>
    <property type="project" value="TreeGrafter"/>
</dbReference>
<keyword evidence="2" id="KW-0378">Hydrolase</keyword>
<dbReference type="InterPro" id="IPR029058">
    <property type="entry name" value="AB_hydrolase_fold"/>
</dbReference>
<dbReference type="EC" id="3.1.1.24" evidence="2"/>
<dbReference type="Gene3D" id="3.40.50.1820">
    <property type="entry name" value="alpha/beta hydrolase"/>
    <property type="match status" value="1"/>
</dbReference>
<protein>
    <submittedName>
        <fullName evidence="2">3-oxoadipate enol-lactonase 2</fullName>
        <ecNumber evidence="2">3.1.1.24</ecNumber>
    </submittedName>
</protein>
<evidence type="ECO:0000259" key="1">
    <source>
        <dbReference type="Pfam" id="PF00561"/>
    </source>
</evidence>
<dbReference type="Pfam" id="PF00561">
    <property type="entry name" value="Abhydrolase_1"/>
    <property type="match status" value="1"/>
</dbReference>
<dbReference type="PANTHER" id="PTHR43433">
    <property type="entry name" value="HYDROLASE, ALPHA/BETA FOLD FAMILY PROTEIN"/>
    <property type="match status" value="1"/>
</dbReference>
<dbReference type="AlphaFoldDB" id="A0A011MBM9"/>
<evidence type="ECO:0000313" key="2">
    <source>
        <dbReference type="EMBL" id="EXI67128.1"/>
    </source>
</evidence>
<dbReference type="Proteomes" id="UP000020218">
    <property type="component" value="Unassembled WGS sequence"/>
</dbReference>
<dbReference type="InterPro" id="IPR050471">
    <property type="entry name" value="AB_hydrolase"/>
</dbReference>
<accession>A0A011MBM9</accession>
<evidence type="ECO:0000313" key="3">
    <source>
        <dbReference type="Proteomes" id="UP000020218"/>
    </source>
</evidence>
<dbReference type="EMBL" id="JFAX01000012">
    <property type="protein sequence ID" value="EXI67128.1"/>
    <property type="molecule type" value="Genomic_DNA"/>
</dbReference>
<dbReference type="GO" id="GO:0004806">
    <property type="term" value="F:triacylglycerol lipase activity"/>
    <property type="evidence" value="ECO:0007669"/>
    <property type="project" value="TreeGrafter"/>
</dbReference>
<dbReference type="PANTHER" id="PTHR43433:SF5">
    <property type="entry name" value="AB HYDROLASE-1 DOMAIN-CONTAINING PROTEIN"/>
    <property type="match status" value="1"/>
</dbReference>
<dbReference type="GO" id="GO:0047570">
    <property type="term" value="F:3-oxoadipate enol-lactonase activity"/>
    <property type="evidence" value="ECO:0007669"/>
    <property type="project" value="UniProtKB-EC"/>
</dbReference>
<dbReference type="PATRIC" id="fig|1454001.3.peg.2332"/>
<dbReference type="SUPFAM" id="SSF53474">
    <property type="entry name" value="alpha/beta-Hydrolases"/>
    <property type="match status" value="1"/>
</dbReference>
<proteinExistence type="predicted"/>
<gene>
    <name evidence="2" type="primary">catD_2</name>
    <name evidence="2" type="ORF">AW08_02230</name>
</gene>
<sequence>MPALASLPGEAASRPAADDALPGESFVNANGIEICYQSLGDDDAPVILLIMGLGMQLVAWPDEFCRRLVEQGFRVIRFDNRDTGRSTRILWRQRPRLLLAIARGLLRLPVPAPYLLADMANDAVGLLDALQVPRAHIVGVSLGGMVGQCLAARHPQRVLSLCSIMSATGNWRTSLGKPAALRQLLSRPARPDCLRSRADHLLRVFSVIGSPGFPSDAVELRRHVERGLRRAYHPRGQVHQILAVIAAGDRRRELAAIRVPTLVVHGADDPLLPVSAGRETARLIPGARLQIIEGMGHDLAPGVQSLLLAAIVEHCQLR</sequence>
<name>A0A011MBM9_9PROT</name>
<feature type="domain" description="AB hydrolase-1" evidence="1">
    <location>
        <begin position="45"/>
        <end position="298"/>
    </location>
</feature>
<reference evidence="2" key="1">
    <citation type="submission" date="2014-02" db="EMBL/GenBank/DDBJ databases">
        <title>Expanding our view of genomic diversity in Candidatus Accumulibacter clades.</title>
        <authorList>
            <person name="Skennerton C.T."/>
            <person name="Barr J.J."/>
            <person name="Slater F.R."/>
            <person name="Bond P.L."/>
            <person name="Tyson G.W."/>
        </authorList>
    </citation>
    <scope>NUCLEOTIDE SEQUENCE [LARGE SCALE GENOMIC DNA]</scope>
</reference>
<keyword evidence="3" id="KW-1185">Reference proteome</keyword>
<dbReference type="STRING" id="1454001.AW08_02230"/>
<comment type="caution">
    <text evidence="2">The sequence shown here is derived from an EMBL/GenBank/DDBJ whole genome shotgun (WGS) entry which is preliminary data.</text>
</comment>
<organism evidence="2 3">
    <name type="scientific">Candidatus Accumulibacter adjunctus</name>
    <dbReference type="NCBI Taxonomy" id="1454001"/>
    <lineage>
        <taxon>Bacteria</taxon>
        <taxon>Pseudomonadati</taxon>
        <taxon>Pseudomonadota</taxon>
        <taxon>Betaproteobacteria</taxon>
        <taxon>Candidatus Accumulibacter</taxon>
    </lineage>
</organism>
<dbReference type="InterPro" id="IPR000073">
    <property type="entry name" value="AB_hydrolase_1"/>
</dbReference>